<name>A0A8S1EEL2_9PELO</name>
<comment type="caution">
    <text evidence="3">The sequence shown here is derived from an EMBL/GenBank/DDBJ whole genome shotgun (WGS) entry which is preliminary data.</text>
</comment>
<keyword evidence="2" id="KW-0472">Membrane</keyword>
<evidence type="ECO:0000313" key="4">
    <source>
        <dbReference type="Proteomes" id="UP000494206"/>
    </source>
</evidence>
<dbReference type="Proteomes" id="UP000494206">
    <property type="component" value="Unassembled WGS sequence"/>
</dbReference>
<keyword evidence="2" id="KW-1133">Transmembrane helix</keyword>
<evidence type="ECO:0000256" key="2">
    <source>
        <dbReference type="SAM" id="Phobius"/>
    </source>
</evidence>
<protein>
    <submittedName>
        <fullName evidence="3">Uncharacterized protein</fullName>
    </submittedName>
</protein>
<proteinExistence type="predicted"/>
<accession>A0A8S1EEL2</accession>
<keyword evidence="4" id="KW-1185">Reference proteome</keyword>
<keyword evidence="2" id="KW-0812">Transmembrane</keyword>
<feature type="transmembrane region" description="Helical" evidence="2">
    <location>
        <begin position="39"/>
        <end position="60"/>
    </location>
</feature>
<dbReference type="AlphaFoldDB" id="A0A8S1EEL2"/>
<evidence type="ECO:0000313" key="3">
    <source>
        <dbReference type="EMBL" id="CAB3399229.1"/>
    </source>
</evidence>
<reference evidence="3 4" key="1">
    <citation type="submission" date="2020-04" db="EMBL/GenBank/DDBJ databases">
        <authorList>
            <person name="Laetsch R D."/>
            <person name="Stevens L."/>
            <person name="Kumar S."/>
            <person name="Blaxter L. M."/>
        </authorList>
    </citation>
    <scope>NUCLEOTIDE SEQUENCE [LARGE SCALE GENOMIC DNA]</scope>
</reference>
<sequence length="80" mass="9482">MADQEIRKRRVVQEKGEGRKQNRSAKVFKIDKDPEPTNWFFIIELILLVMIVVLTVIDAISGFKMYSFFYNKISKLLWSN</sequence>
<gene>
    <name evidence="3" type="ORF">CBOVIS_LOCUS2387</name>
</gene>
<organism evidence="3 4">
    <name type="scientific">Caenorhabditis bovis</name>
    <dbReference type="NCBI Taxonomy" id="2654633"/>
    <lineage>
        <taxon>Eukaryota</taxon>
        <taxon>Metazoa</taxon>
        <taxon>Ecdysozoa</taxon>
        <taxon>Nematoda</taxon>
        <taxon>Chromadorea</taxon>
        <taxon>Rhabditida</taxon>
        <taxon>Rhabditina</taxon>
        <taxon>Rhabditomorpha</taxon>
        <taxon>Rhabditoidea</taxon>
        <taxon>Rhabditidae</taxon>
        <taxon>Peloderinae</taxon>
        <taxon>Caenorhabditis</taxon>
    </lineage>
</organism>
<feature type="region of interest" description="Disordered" evidence="1">
    <location>
        <begin position="1"/>
        <end position="23"/>
    </location>
</feature>
<feature type="compositionally biased region" description="Basic and acidic residues" evidence="1">
    <location>
        <begin position="1"/>
        <end position="20"/>
    </location>
</feature>
<dbReference type="EMBL" id="CADEPM010000002">
    <property type="protein sequence ID" value="CAB3399229.1"/>
    <property type="molecule type" value="Genomic_DNA"/>
</dbReference>
<evidence type="ECO:0000256" key="1">
    <source>
        <dbReference type="SAM" id="MobiDB-lite"/>
    </source>
</evidence>